<dbReference type="PANTHER" id="PTHR10887">
    <property type="entry name" value="DNA2/NAM7 HELICASE FAMILY"/>
    <property type="match status" value="1"/>
</dbReference>
<keyword evidence="1" id="KW-0378">Hydrolase</keyword>
<reference evidence="4" key="1">
    <citation type="submission" date="2023-06" db="EMBL/GenBank/DDBJ databases">
        <title>Multi-omics analyses reveal the molecular pathogenesis toolkit of Lasiodiplodia hormozganensis, a cross-kingdom pathogen.</title>
        <authorList>
            <person name="Felix C."/>
            <person name="Meneses R."/>
            <person name="Goncalves M.F.M."/>
            <person name="Tilleman L."/>
            <person name="Duarte A.S."/>
            <person name="Jorrin-Novo J.V."/>
            <person name="Van De Peer Y."/>
            <person name="Deforce D."/>
            <person name="Van Nieuwerburgh F."/>
            <person name="Esteves A.C."/>
            <person name="Alves A."/>
        </authorList>
    </citation>
    <scope>NUCLEOTIDE SEQUENCE</scope>
    <source>
        <strain evidence="4">CBS 339.90</strain>
    </source>
</reference>
<dbReference type="SUPFAM" id="SSF52540">
    <property type="entry name" value="P-loop containing nucleoside triphosphate hydrolases"/>
    <property type="match status" value="1"/>
</dbReference>
<dbReference type="SMART" id="SM00382">
    <property type="entry name" value="AAA"/>
    <property type="match status" value="1"/>
</dbReference>
<comment type="caution">
    <text evidence="4">The sequence shown here is derived from an EMBL/GenBank/DDBJ whole genome shotgun (WGS) entry which is preliminary data.</text>
</comment>
<evidence type="ECO:0000313" key="5">
    <source>
        <dbReference type="Proteomes" id="UP001175001"/>
    </source>
</evidence>
<dbReference type="CDD" id="cd18808">
    <property type="entry name" value="SF1_C_Upf1"/>
    <property type="match status" value="1"/>
</dbReference>
<dbReference type="PANTHER" id="PTHR10887:SF445">
    <property type="entry name" value="NFX1-TYPE ZINC FINGER-CONTAINING PROTEIN 1"/>
    <property type="match status" value="1"/>
</dbReference>
<gene>
    <name evidence="4" type="primary">Znfx1</name>
    <name evidence="4" type="ORF">DIS24_g11769</name>
</gene>
<dbReference type="Gene3D" id="3.40.50.300">
    <property type="entry name" value="P-loop containing nucleotide triphosphate hydrolases"/>
    <property type="match status" value="2"/>
</dbReference>
<accession>A0AA40BVT7</accession>
<dbReference type="InterPro" id="IPR003593">
    <property type="entry name" value="AAA+_ATPase"/>
</dbReference>
<evidence type="ECO:0000313" key="4">
    <source>
        <dbReference type="EMBL" id="KAK0615484.1"/>
    </source>
</evidence>
<dbReference type="InterPro" id="IPR027417">
    <property type="entry name" value="P-loop_NTPase"/>
</dbReference>
<dbReference type="Pfam" id="PF13086">
    <property type="entry name" value="AAA_11"/>
    <property type="match status" value="1"/>
</dbReference>
<dbReference type="GO" id="GO:0004386">
    <property type="term" value="F:helicase activity"/>
    <property type="evidence" value="ECO:0007669"/>
    <property type="project" value="InterPro"/>
</dbReference>
<dbReference type="InterPro" id="IPR047187">
    <property type="entry name" value="SF1_C_Upf1"/>
</dbReference>
<keyword evidence="5" id="KW-1185">Reference proteome</keyword>
<dbReference type="GO" id="GO:0031048">
    <property type="term" value="P:regulatory ncRNA-mediated heterochromatin formation"/>
    <property type="evidence" value="ECO:0007669"/>
    <property type="project" value="TreeGrafter"/>
</dbReference>
<protein>
    <submittedName>
        <fullName evidence="4">NFX1-type zinc finger-containing protein 1</fullName>
    </submittedName>
</protein>
<dbReference type="GO" id="GO:0031380">
    <property type="term" value="C:nuclear RNA-directed RNA polymerase complex"/>
    <property type="evidence" value="ECO:0007669"/>
    <property type="project" value="TreeGrafter"/>
</dbReference>
<feature type="domain" description="AAA+ ATPase" evidence="3">
    <location>
        <begin position="339"/>
        <end position="591"/>
    </location>
</feature>
<dbReference type="Pfam" id="PF13087">
    <property type="entry name" value="AAA_12"/>
    <property type="match status" value="1"/>
</dbReference>
<proteinExistence type="predicted"/>
<dbReference type="InterPro" id="IPR041677">
    <property type="entry name" value="DNA2/NAM7_AAA_11"/>
</dbReference>
<evidence type="ECO:0000256" key="2">
    <source>
        <dbReference type="SAM" id="MobiDB-lite"/>
    </source>
</evidence>
<feature type="compositionally biased region" description="Polar residues" evidence="2">
    <location>
        <begin position="1"/>
        <end position="23"/>
    </location>
</feature>
<feature type="compositionally biased region" description="Basic and acidic residues" evidence="2">
    <location>
        <begin position="24"/>
        <end position="43"/>
    </location>
</feature>
<dbReference type="InterPro" id="IPR041679">
    <property type="entry name" value="DNA2/NAM7-like_C"/>
</dbReference>
<keyword evidence="1" id="KW-0347">Helicase</keyword>
<name>A0AA40BVT7_9PEZI</name>
<dbReference type="EMBL" id="JAUJDW010000191">
    <property type="protein sequence ID" value="KAK0615484.1"/>
    <property type="molecule type" value="Genomic_DNA"/>
</dbReference>
<keyword evidence="1" id="KW-0067">ATP-binding</keyword>
<feature type="region of interest" description="Disordered" evidence="2">
    <location>
        <begin position="1157"/>
        <end position="1184"/>
    </location>
</feature>
<evidence type="ECO:0000256" key="1">
    <source>
        <dbReference type="ARBA" id="ARBA00022806"/>
    </source>
</evidence>
<evidence type="ECO:0000259" key="3">
    <source>
        <dbReference type="SMART" id="SM00382"/>
    </source>
</evidence>
<organism evidence="4 5">
    <name type="scientific">Lasiodiplodia hormozganensis</name>
    <dbReference type="NCBI Taxonomy" id="869390"/>
    <lineage>
        <taxon>Eukaryota</taxon>
        <taxon>Fungi</taxon>
        <taxon>Dikarya</taxon>
        <taxon>Ascomycota</taxon>
        <taxon>Pezizomycotina</taxon>
        <taxon>Dothideomycetes</taxon>
        <taxon>Dothideomycetes incertae sedis</taxon>
        <taxon>Botryosphaeriales</taxon>
        <taxon>Botryosphaeriaceae</taxon>
        <taxon>Lasiodiplodia</taxon>
    </lineage>
</organism>
<dbReference type="AlphaFoldDB" id="A0AA40BVT7"/>
<dbReference type="CDD" id="cd17936">
    <property type="entry name" value="EEXXEc_NFX1"/>
    <property type="match status" value="1"/>
</dbReference>
<dbReference type="Proteomes" id="UP001175001">
    <property type="component" value="Unassembled WGS sequence"/>
</dbReference>
<keyword evidence="1" id="KW-0547">Nucleotide-binding</keyword>
<sequence length="1184" mass="132873">MSYSQNPDSTMSSPQTLDDSMSETAHDTHQIHQTTEPRHDNDHSDIALIDLMPTTDELHSEHPEYLPTTDPSTWNKQGFQGLVDRQFRLFREDTVGILRESIRRYLHISKTTKHHSSAQSNAYHNVRLDPELSFDLHGGLVFSMRVPQPLETQSLDPTERYEWWINREGLQHDALVCLWSKDMDMMFAQVGHYKDKNLHKHDYGADVARLYCRPFEQSPRYVDWLLTNAKVDKERNYTLLEFPSLRTWSFVPPLRALQQMSDMPDTPLSTVLEPSDLPQPIWIHPAPYAMANNFKFQLGKTASVDGEGELAVSDLFDTKIQASSRLDAGQMSALLHALRNRIALIQGPPGTGKSYTAVAIIETLLKSLSNSTPGPIVCVSYSNRALDSLLEKLHDAGVENMVRVGGQSKSDTLKDINLDVLVKSQHPLPEDKRCVHRAAENFFTSSEGIKGFLEELSRADRDSERRRLSAQIKSKLGQWTEAQKEYTAAMDLHPLNILKRATIVGVTASGMALRRKLFQKLNAKVIVFEEAGTMPEALALTSITPSMEHCILIGDHLQLRPKVNRWELEGNTNPDAVKFGFGISLLERLISFGLPFAVLDTQYRMHPDISQLSKSTLYPMLGDAGAVHYLPAVASLSDRVFWLDHQYPETKTEKLTKVNMFEVEMILGLTKHLMSQDGVWAGDILVLTPYAAQARALQERIQEHYPVQVIYGKDNKNQQESTAVEPDRIRIATVDSIQGDEGNIVLLSMVRSNDQGKAGFVKSENRSIVALSRARRAMYIFGNMKMLQTVPFWNQVFSTLDETSSIGTALEIDCPQHPGNPFHVKEPADFGKYSPNGGYCAPALATGTERFIINTRSQYIKLGQEALQELRKLQASALAVPDDLTRRLSKHATIVSDAAGKRAHISAISTLAGRGGRYKNIRRILADLSAVFQRVRGEGQLQSAWDSQQNLTHPRPQLQERLLLLLMSARLELAAMSDFLTIRSRSGTSEKLELDFTECRTRCQQIFEAARVRSLPGLAIEADILWAQWLVLERRAPIANAADAERLCLEAMFRLERAQKTLDPDTFGAFMGGNHCMGLQIEVWNAERPLTEEVARWSTDTGIRSDGFVAGVMEMTEMAKNANLRMCAAGHYFMKTTETGVCSGCGRQVWEPLTAQETGEEEGESMMGEHFEDEGMEGVKYSDA</sequence>
<dbReference type="InterPro" id="IPR045055">
    <property type="entry name" value="DNA2/NAM7-like"/>
</dbReference>
<feature type="region of interest" description="Disordered" evidence="2">
    <location>
        <begin position="1"/>
        <end position="43"/>
    </location>
</feature>